<proteinExistence type="predicted"/>
<sequence>MNKGIVKRITEVGRKVAIKSSGQASLYLMFQPKEPEILKTFNDLKKKENR</sequence>
<gene>
    <name evidence="1" type="ORF">SAMN04489757_11284</name>
</gene>
<accession>A0A1I5F795</accession>
<dbReference type="NCBIfam" id="TIGR04223">
    <property type="entry name" value="quorum_AgrD"/>
    <property type="match status" value="1"/>
</dbReference>
<evidence type="ECO:0000313" key="2">
    <source>
        <dbReference type="Proteomes" id="UP000198806"/>
    </source>
</evidence>
<dbReference type="Proteomes" id="UP000198806">
    <property type="component" value="Unassembled WGS sequence"/>
</dbReference>
<organism evidence="1 2">
    <name type="scientific">Anaerocolumna aminovalerica</name>
    <dbReference type="NCBI Taxonomy" id="1527"/>
    <lineage>
        <taxon>Bacteria</taxon>
        <taxon>Bacillati</taxon>
        <taxon>Bacillota</taxon>
        <taxon>Clostridia</taxon>
        <taxon>Lachnospirales</taxon>
        <taxon>Lachnospiraceae</taxon>
        <taxon>Anaerocolumna</taxon>
    </lineage>
</organism>
<dbReference type="AlphaFoldDB" id="A0A1I5F795"/>
<evidence type="ECO:0000313" key="1">
    <source>
        <dbReference type="EMBL" id="SFO19602.1"/>
    </source>
</evidence>
<dbReference type="InterPro" id="IPR009229">
    <property type="entry name" value="AgrD"/>
</dbReference>
<keyword evidence="2" id="KW-1185">Reference proteome</keyword>
<protein>
    <submittedName>
        <fullName evidence="1">Cyclic lactone autoinducer peptide</fullName>
    </submittedName>
</protein>
<dbReference type="EMBL" id="FOWD01000012">
    <property type="protein sequence ID" value="SFO19602.1"/>
    <property type="molecule type" value="Genomic_DNA"/>
</dbReference>
<dbReference type="RefSeq" id="WP_170847938.1">
    <property type="nucleotide sequence ID" value="NZ_BAABFM010000014.1"/>
</dbReference>
<reference evidence="1 2" key="1">
    <citation type="submission" date="2016-10" db="EMBL/GenBank/DDBJ databases">
        <authorList>
            <person name="de Groot N.N."/>
        </authorList>
    </citation>
    <scope>NUCLEOTIDE SEQUENCE [LARGE SCALE GENOMIC DNA]</scope>
    <source>
        <strain evidence="1 2">DSM 1283</strain>
    </source>
</reference>
<name>A0A1I5F795_9FIRM</name>